<feature type="binding site" evidence="7">
    <location>
        <position position="182"/>
    </location>
    <ligand>
        <name>L-glutamate</name>
        <dbReference type="ChEBI" id="CHEBI:29985"/>
    </ligand>
</feature>
<dbReference type="InterPro" id="IPR022380">
    <property type="entry name" value="Glu-Q_tRNA(Asp)_Synthase"/>
</dbReference>
<reference evidence="10 11" key="1">
    <citation type="submission" date="2020-02" db="EMBL/GenBank/DDBJ databases">
        <title>Nitrogenibacter mangrovi gen. nov., sp. nov. isolated from mangrove sediment, a denitrifying betaproteobacterium.</title>
        <authorList>
            <person name="Liao H."/>
            <person name="Tian Y."/>
        </authorList>
    </citation>
    <scope>NUCLEOTIDE SEQUENCE [LARGE SCALE GENOMIC DNA]</scope>
    <source>
        <strain evidence="10 11">M9-3-2</strain>
    </source>
</reference>
<comment type="similarity">
    <text evidence="7">Belongs to the class-I aminoacyl-tRNA synthetase family. GluQ subfamily.</text>
</comment>
<evidence type="ECO:0000256" key="8">
    <source>
        <dbReference type="RuleBase" id="RU363037"/>
    </source>
</evidence>
<feature type="binding site" evidence="7">
    <location>
        <position position="200"/>
    </location>
    <ligand>
        <name>L-glutamate</name>
        <dbReference type="ChEBI" id="CHEBI:29985"/>
    </ligand>
</feature>
<dbReference type="NCBIfam" id="NF004314">
    <property type="entry name" value="PRK05710.1-3"/>
    <property type="match status" value="1"/>
</dbReference>
<dbReference type="Gene3D" id="3.40.50.620">
    <property type="entry name" value="HUPs"/>
    <property type="match status" value="1"/>
</dbReference>
<dbReference type="EMBL" id="CP048836">
    <property type="protein sequence ID" value="QID18878.1"/>
    <property type="molecule type" value="Genomic_DNA"/>
</dbReference>
<feature type="binding site" evidence="7">
    <location>
        <position position="128"/>
    </location>
    <ligand>
        <name>Zn(2+)</name>
        <dbReference type="ChEBI" id="CHEBI:29105"/>
    </ligand>
</feature>
<evidence type="ECO:0000256" key="3">
    <source>
        <dbReference type="ARBA" id="ARBA00022741"/>
    </source>
</evidence>
<feature type="binding site" evidence="7">
    <location>
        <begin position="12"/>
        <end position="16"/>
    </location>
    <ligand>
        <name>L-glutamate</name>
        <dbReference type="ChEBI" id="CHEBI:29985"/>
    </ligand>
</feature>
<dbReference type="InterPro" id="IPR049940">
    <property type="entry name" value="GluQ/Sye"/>
</dbReference>
<proteinExistence type="inferred from homology"/>
<keyword evidence="11" id="KW-1185">Reference proteome</keyword>
<dbReference type="PRINTS" id="PR00987">
    <property type="entry name" value="TRNASYNTHGLU"/>
</dbReference>
<dbReference type="HAMAP" id="MF_01428">
    <property type="entry name" value="Glu_Q_tRNA_synth"/>
    <property type="match status" value="1"/>
</dbReference>
<evidence type="ECO:0000256" key="7">
    <source>
        <dbReference type="HAMAP-Rule" id="MF_01428"/>
    </source>
</evidence>
<dbReference type="SUPFAM" id="SSF52374">
    <property type="entry name" value="Nucleotidylyl transferase"/>
    <property type="match status" value="1"/>
</dbReference>
<dbReference type="GO" id="GO:0008270">
    <property type="term" value="F:zinc ion binding"/>
    <property type="evidence" value="ECO:0007669"/>
    <property type="project" value="UniProtKB-UniRule"/>
</dbReference>
<organism evidence="10 11">
    <name type="scientific">Nitrogeniibacter mangrovi</name>
    <dbReference type="NCBI Taxonomy" id="2016596"/>
    <lineage>
        <taxon>Bacteria</taxon>
        <taxon>Pseudomonadati</taxon>
        <taxon>Pseudomonadota</taxon>
        <taxon>Betaproteobacteria</taxon>
        <taxon>Rhodocyclales</taxon>
        <taxon>Zoogloeaceae</taxon>
        <taxon>Nitrogeniibacter</taxon>
    </lineage>
</organism>
<dbReference type="GO" id="GO:0005524">
    <property type="term" value="F:ATP binding"/>
    <property type="evidence" value="ECO:0007669"/>
    <property type="project" value="UniProtKB-KW"/>
</dbReference>
<evidence type="ECO:0000313" key="10">
    <source>
        <dbReference type="EMBL" id="QID18878.1"/>
    </source>
</evidence>
<dbReference type="InterPro" id="IPR020058">
    <property type="entry name" value="Glu/Gln-tRNA-synth_Ib_cat-dom"/>
</dbReference>
<evidence type="ECO:0000313" key="11">
    <source>
        <dbReference type="Proteomes" id="UP000501991"/>
    </source>
</evidence>
<evidence type="ECO:0000256" key="5">
    <source>
        <dbReference type="ARBA" id="ARBA00022840"/>
    </source>
</evidence>
<dbReference type="GO" id="GO:0004818">
    <property type="term" value="F:glutamate-tRNA ligase activity"/>
    <property type="evidence" value="ECO:0007669"/>
    <property type="project" value="TreeGrafter"/>
</dbReference>
<dbReference type="EC" id="6.1.1.-" evidence="7"/>
<evidence type="ECO:0000256" key="1">
    <source>
        <dbReference type="ARBA" id="ARBA00022598"/>
    </source>
</evidence>
<keyword evidence="1 7" id="KW-0436">Ligase</keyword>
<dbReference type="Proteomes" id="UP000501991">
    <property type="component" value="Chromosome"/>
</dbReference>
<dbReference type="GO" id="GO:0006424">
    <property type="term" value="P:glutamyl-tRNA aminoacylation"/>
    <property type="evidence" value="ECO:0007669"/>
    <property type="project" value="InterPro"/>
</dbReference>
<evidence type="ECO:0000256" key="6">
    <source>
        <dbReference type="ARBA" id="ARBA00023146"/>
    </source>
</evidence>
<dbReference type="PANTHER" id="PTHR43311:SF1">
    <property type="entry name" value="GLUTAMYL-Q TRNA(ASP) SYNTHETASE"/>
    <property type="match status" value="1"/>
</dbReference>
<gene>
    <name evidence="7" type="primary">gluQ</name>
    <name evidence="10" type="ORF">G3580_15345</name>
</gene>
<feature type="binding site" evidence="7">
    <location>
        <position position="48"/>
    </location>
    <ligand>
        <name>L-glutamate</name>
        <dbReference type="ChEBI" id="CHEBI:29985"/>
    </ligand>
</feature>
<evidence type="ECO:0000259" key="9">
    <source>
        <dbReference type="Pfam" id="PF00749"/>
    </source>
</evidence>
<comment type="function">
    <text evidence="7">Catalyzes the tRNA-independent activation of glutamate in presence of ATP and the subsequent transfer of glutamate onto a tRNA(Asp). Glutamate is transferred on the 2-amino-5-(4,5-dihydroxy-2-cyclopenten-1-yl) moiety of the queuosine in the wobble position of the QUC anticodon.</text>
</comment>
<dbReference type="Pfam" id="PF00749">
    <property type="entry name" value="tRNA-synt_1c"/>
    <property type="match status" value="1"/>
</dbReference>
<keyword evidence="6 7" id="KW-0030">Aminoacyl-tRNA synthetase</keyword>
<keyword evidence="4 7" id="KW-0862">Zinc</keyword>
<name>A0A6C1B832_9RHOO</name>
<accession>A0A6C1B832</accession>
<keyword evidence="3 7" id="KW-0547">Nucleotide-binding</keyword>
<dbReference type="RefSeq" id="WP_173766963.1">
    <property type="nucleotide sequence ID" value="NZ_CP048836.1"/>
</dbReference>
<keyword evidence="2 7" id="KW-0479">Metal-binding</keyword>
<feature type="domain" description="Glutamyl/glutaminyl-tRNA synthetase class Ib catalytic" evidence="9">
    <location>
        <begin position="12"/>
        <end position="249"/>
    </location>
</feature>
<dbReference type="FunFam" id="3.40.50.620:FF:000093">
    <property type="entry name" value="Glutamyl-Q tRNA(Asp) synthetase"/>
    <property type="match status" value="1"/>
</dbReference>
<dbReference type="AlphaFoldDB" id="A0A6C1B832"/>
<feature type="short sequence motif" description="'KMSKS' region" evidence="7">
    <location>
        <begin position="238"/>
        <end position="242"/>
    </location>
</feature>
<feature type="binding site" evidence="7">
    <location>
        <position position="106"/>
    </location>
    <ligand>
        <name>Zn(2+)</name>
        <dbReference type="ChEBI" id="CHEBI:29105"/>
    </ligand>
</feature>
<dbReference type="NCBIfam" id="TIGR03838">
    <property type="entry name" value="queuosine_YadB"/>
    <property type="match status" value="1"/>
</dbReference>
<evidence type="ECO:0000256" key="4">
    <source>
        <dbReference type="ARBA" id="ARBA00022833"/>
    </source>
</evidence>
<dbReference type="KEGG" id="azq:G3580_15345"/>
<keyword evidence="5 7" id="KW-0067">ATP-binding</keyword>
<keyword evidence="8" id="KW-0648">Protein biosynthesis</keyword>
<feature type="binding site" evidence="7">
    <location>
        <position position="241"/>
    </location>
    <ligand>
        <name>ATP</name>
        <dbReference type="ChEBI" id="CHEBI:30616"/>
    </ligand>
</feature>
<feature type="binding site" evidence="7">
    <location>
        <position position="124"/>
    </location>
    <ligand>
        <name>Zn(2+)</name>
        <dbReference type="ChEBI" id="CHEBI:29105"/>
    </ligand>
</feature>
<evidence type="ECO:0000256" key="2">
    <source>
        <dbReference type="ARBA" id="ARBA00022723"/>
    </source>
</evidence>
<feature type="binding site" evidence="7">
    <location>
        <position position="104"/>
    </location>
    <ligand>
        <name>Zn(2+)</name>
        <dbReference type="ChEBI" id="CHEBI:29105"/>
    </ligand>
</feature>
<sequence length="307" mass="33126">MIFPPSSSPVGRFAPTPSGPLHFGSVVAAVGSYLDARDLGGQWLVRIDDVDAPRAVRGAGEGILRTLEALGFEWDGAPVWQHARTEQYAAALERLRRDDRVYGCACTRKMLAGAPRAADGSARYPGTCRDGLPAGAHARAWRFRVPAGAVGFEDRLQGRIEEDVSREAGDFILKRADGLFAYQLATVVDDAEAGVTDVVRGIDLMPSTPRQIAIQQALGLPTPRYAHLPVVVDAAGQKLSKQSLARAVDDFRPAPVLVDALSCLGQAPPDELARASVATVWAWARAHWSIDAVPRVAQVKSRRDYDR</sequence>
<dbReference type="GO" id="GO:0005829">
    <property type="term" value="C:cytosol"/>
    <property type="evidence" value="ECO:0007669"/>
    <property type="project" value="TreeGrafter"/>
</dbReference>
<dbReference type="GO" id="GO:0006400">
    <property type="term" value="P:tRNA modification"/>
    <property type="evidence" value="ECO:0007669"/>
    <property type="project" value="InterPro"/>
</dbReference>
<comment type="cofactor">
    <cofactor evidence="7">
        <name>Zn(2+)</name>
        <dbReference type="ChEBI" id="CHEBI:29105"/>
    </cofactor>
    <text evidence="7">Binds 1 zinc ion per subunit.</text>
</comment>
<dbReference type="PANTHER" id="PTHR43311">
    <property type="entry name" value="GLUTAMATE--TRNA LIGASE"/>
    <property type="match status" value="1"/>
</dbReference>
<feature type="short sequence motif" description="'HIGH' region" evidence="7">
    <location>
        <begin position="15"/>
        <end position="25"/>
    </location>
</feature>
<dbReference type="InterPro" id="IPR000924">
    <property type="entry name" value="Glu/Gln-tRNA-synth"/>
</dbReference>
<dbReference type="InterPro" id="IPR014729">
    <property type="entry name" value="Rossmann-like_a/b/a_fold"/>
</dbReference>
<protein>
    <recommendedName>
        <fullName evidence="7">Glutamyl-Q tRNA(Asp) synthetase</fullName>
        <shortName evidence="7">Glu-Q-RSs</shortName>
        <ecNumber evidence="7">6.1.1.-</ecNumber>
    </recommendedName>
</protein>